<feature type="compositionally biased region" description="Gly residues" evidence="2">
    <location>
        <begin position="179"/>
        <end position="194"/>
    </location>
</feature>
<feature type="region of interest" description="Disordered" evidence="2">
    <location>
        <begin position="102"/>
        <end position="200"/>
    </location>
</feature>
<keyword evidence="1" id="KW-0694">RNA-binding</keyword>
<dbReference type="Proteomes" id="UP001054945">
    <property type="component" value="Unassembled WGS sequence"/>
</dbReference>
<dbReference type="InterPro" id="IPR025715">
    <property type="entry name" value="FoP_C"/>
</dbReference>
<dbReference type="PANTHER" id="PTHR48426:SF1">
    <property type="entry name" value="CHROMATIN TARGET OF PRMT1 PROTEIN"/>
    <property type="match status" value="1"/>
</dbReference>
<reference evidence="4 5" key="1">
    <citation type="submission" date="2021-06" db="EMBL/GenBank/DDBJ databases">
        <title>Caerostris extrusa draft genome.</title>
        <authorList>
            <person name="Kono N."/>
            <person name="Arakawa K."/>
        </authorList>
    </citation>
    <scope>NUCLEOTIDE SEQUENCE [LARGE SCALE GENOMIC DNA]</scope>
</reference>
<keyword evidence="5" id="KW-1185">Reference proteome</keyword>
<feature type="domain" description="Chromatin target of PRMT1 protein C-terminal" evidence="3">
    <location>
        <begin position="145"/>
        <end position="235"/>
    </location>
</feature>
<dbReference type="SMART" id="SM01218">
    <property type="entry name" value="FoP_duplication"/>
    <property type="match status" value="1"/>
</dbReference>
<accession>A0AAV4M212</accession>
<evidence type="ECO:0000313" key="4">
    <source>
        <dbReference type="EMBL" id="GIX66502.1"/>
    </source>
</evidence>
<sequence>MASPLVTKIVLKNTTKMSLNERFTAYRAQAQSNANTYRQKIQMQRQASSANLRLAQQMANRPTVIAALRLKKKSLQQRLGRRQQSTSNVKARLNFAGKRLTGNSIQGRLGGFRGKNTGRQGGFKPGTSPLLKARLGTPRQFNSGQRIGFRKRGNFQSGNRQPRSGNRVQVSRNVRGGRANRGGGGRGRGGGGKGRWNKDIPATLPTKQELDNQLDEYMAETKGTLDAQLGQYMSQI</sequence>
<proteinExistence type="predicted"/>
<dbReference type="GO" id="GO:0003723">
    <property type="term" value="F:RNA binding"/>
    <property type="evidence" value="ECO:0007669"/>
    <property type="project" value="UniProtKB-KW"/>
</dbReference>
<evidence type="ECO:0000259" key="3">
    <source>
        <dbReference type="SMART" id="SM01218"/>
    </source>
</evidence>
<dbReference type="EMBL" id="BPLR01019317">
    <property type="protein sequence ID" value="GIX66502.1"/>
    <property type="molecule type" value="Genomic_DNA"/>
</dbReference>
<dbReference type="PANTHER" id="PTHR48426">
    <property type="entry name" value="CHROMATIN TARGET OF PRMT1 PROTEIN"/>
    <property type="match status" value="1"/>
</dbReference>
<name>A0AAV4M212_CAEEX</name>
<evidence type="ECO:0000256" key="2">
    <source>
        <dbReference type="SAM" id="MobiDB-lite"/>
    </source>
</evidence>
<feature type="compositionally biased region" description="Polar residues" evidence="2">
    <location>
        <begin position="154"/>
        <end position="172"/>
    </location>
</feature>
<gene>
    <name evidence="4" type="ORF">CEXT_694041</name>
</gene>
<feature type="compositionally biased region" description="Gly residues" evidence="2">
    <location>
        <begin position="108"/>
        <end position="124"/>
    </location>
</feature>
<organism evidence="4 5">
    <name type="scientific">Caerostris extrusa</name>
    <name type="common">Bark spider</name>
    <name type="synonym">Caerostris bankana</name>
    <dbReference type="NCBI Taxonomy" id="172846"/>
    <lineage>
        <taxon>Eukaryota</taxon>
        <taxon>Metazoa</taxon>
        <taxon>Ecdysozoa</taxon>
        <taxon>Arthropoda</taxon>
        <taxon>Chelicerata</taxon>
        <taxon>Arachnida</taxon>
        <taxon>Araneae</taxon>
        <taxon>Araneomorphae</taxon>
        <taxon>Entelegynae</taxon>
        <taxon>Araneoidea</taxon>
        <taxon>Araneidae</taxon>
        <taxon>Caerostris</taxon>
    </lineage>
</organism>
<evidence type="ECO:0000313" key="5">
    <source>
        <dbReference type="Proteomes" id="UP001054945"/>
    </source>
</evidence>
<evidence type="ECO:0000256" key="1">
    <source>
        <dbReference type="ARBA" id="ARBA00022884"/>
    </source>
</evidence>
<protein>
    <recommendedName>
        <fullName evidence="3">Chromatin target of PRMT1 protein C-terminal domain-containing protein</fullName>
    </recommendedName>
</protein>
<comment type="caution">
    <text evidence="4">The sequence shown here is derived from an EMBL/GenBank/DDBJ whole genome shotgun (WGS) entry which is preliminary data.</text>
</comment>
<dbReference type="InterPro" id="IPR052656">
    <property type="entry name" value="CTOP_PRMT1"/>
</dbReference>
<dbReference type="Pfam" id="PF13865">
    <property type="entry name" value="FoP_duplication"/>
    <property type="match status" value="1"/>
</dbReference>
<dbReference type="AlphaFoldDB" id="A0AAV4M212"/>